<feature type="transmembrane region" description="Helical" evidence="1">
    <location>
        <begin position="55"/>
        <end position="77"/>
    </location>
</feature>
<dbReference type="EMBL" id="JAWCUA010000010">
    <property type="protein sequence ID" value="MDU0113944.1"/>
    <property type="molecule type" value="Genomic_DNA"/>
</dbReference>
<dbReference type="Pfam" id="PF09835">
    <property type="entry name" value="DUF2062"/>
    <property type="match status" value="1"/>
</dbReference>
<evidence type="ECO:0000313" key="3">
    <source>
        <dbReference type="EMBL" id="MDU0113944.1"/>
    </source>
</evidence>
<keyword evidence="4" id="KW-1185">Reference proteome</keyword>
<organism evidence="3 4">
    <name type="scientific">Psychrosphaera aquimarina</name>
    <dbReference type="NCBI Taxonomy" id="2044854"/>
    <lineage>
        <taxon>Bacteria</taxon>
        <taxon>Pseudomonadati</taxon>
        <taxon>Pseudomonadota</taxon>
        <taxon>Gammaproteobacteria</taxon>
        <taxon>Alteromonadales</taxon>
        <taxon>Pseudoalteromonadaceae</taxon>
        <taxon>Psychrosphaera</taxon>
    </lineage>
</organism>
<comment type="caution">
    <text evidence="3">The sequence shown here is derived from an EMBL/GenBank/DDBJ whole genome shotgun (WGS) entry which is preliminary data.</text>
</comment>
<reference evidence="3 4" key="1">
    <citation type="submission" date="2023-10" db="EMBL/GenBank/DDBJ databases">
        <title>Psychrosphaera aquimaarina strain SW33 isolated from seawater.</title>
        <authorList>
            <person name="Bayburt H."/>
            <person name="Kim J.M."/>
            <person name="Choi B.J."/>
            <person name="Jeon C.O."/>
        </authorList>
    </citation>
    <scope>NUCLEOTIDE SEQUENCE [LARGE SCALE GENOMIC DNA]</scope>
    <source>
        <strain evidence="3 4">KCTC 52743</strain>
    </source>
</reference>
<accession>A0ABU3R2N7</accession>
<keyword evidence="1" id="KW-0812">Transmembrane</keyword>
<feature type="domain" description="DUF2062" evidence="2">
    <location>
        <begin position="8"/>
        <end position="140"/>
    </location>
</feature>
<proteinExistence type="predicted"/>
<keyword evidence="1" id="KW-0472">Membrane</keyword>
<gene>
    <name evidence="3" type="ORF">RT723_13230</name>
</gene>
<dbReference type="NCBIfam" id="TIGR03546">
    <property type="entry name" value="TIGR03546 family protein"/>
    <property type="match status" value="1"/>
</dbReference>
<sequence>MFNLLAKFLKLLNGDASPGQISLGFAFALFVGLTPFFSLHNLIILFLVCVIRVNLGAFFLGSAVFTLIAFIVDPLMISVGESLLNNPELTSLWTGLYQSDVWRAFKFNHTLLLGSVVTASVLFIPMVIVSRIIISVYRERLMKWFEKLQISKMIKASKFYKAYEKLGELS</sequence>
<feature type="transmembrane region" description="Helical" evidence="1">
    <location>
        <begin position="20"/>
        <end position="48"/>
    </location>
</feature>
<protein>
    <submittedName>
        <fullName evidence="3">TIGR03546 family protein</fullName>
    </submittedName>
</protein>
<evidence type="ECO:0000313" key="4">
    <source>
        <dbReference type="Proteomes" id="UP001257914"/>
    </source>
</evidence>
<evidence type="ECO:0000259" key="2">
    <source>
        <dbReference type="Pfam" id="PF09835"/>
    </source>
</evidence>
<feature type="transmembrane region" description="Helical" evidence="1">
    <location>
        <begin position="111"/>
        <end position="134"/>
    </location>
</feature>
<dbReference type="InterPro" id="IPR018639">
    <property type="entry name" value="DUF2062"/>
</dbReference>
<dbReference type="Proteomes" id="UP001257914">
    <property type="component" value="Unassembled WGS sequence"/>
</dbReference>
<dbReference type="InterPro" id="IPR019935">
    <property type="entry name" value="CHP03546"/>
</dbReference>
<name>A0ABU3R2N7_9GAMM</name>
<evidence type="ECO:0000256" key="1">
    <source>
        <dbReference type="SAM" id="Phobius"/>
    </source>
</evidence>
<keyword evidence="1" id="KW-1133">Transmembrane helix</keyword>
<dbReference type="RefSeq" id="WP_315947530.1">
    <property type="nucleotide sequence ID" value="NZ_JAWCUA010000010.1"/>
</dbReference>